<dbReference type="AlphaFoldDB" id="A0A5P2BTZ9"/>
<organism evidence="1 2">
    <name type="scientific">Streptomyces venezuelae</name>
    <dbReference type="NCBI Taxonomy" id="54571"/>
    <lineage>
        <taxon>Bacteria</taxon>
        <taxon>Bacillati</taxon>
        <taxon>Actinomycetota</taxon>
        <taxon>Actinomycetes</taxon>
        <taxon>Kitasatosporales</taxon>
        <taxon>Streptomycetaceae</taxon>
        <taxon>Streptomyces</taxon>
    </lineage>
</organism>
<protein>
    <recommendedName>
        <fullName evidence="3">Beta-lactamase-related domain-containing protein</fullName>
    </recommendedName>
</protein>
<dbReference type="Proteomes" id="UP000322927">
    <property type="component" value="Chromosome"/>
</dbReference>
<accession>A0A5P2BTZ9</accession>
<reference evidence="1 2" key="1">
    <citation type="submission" date="2018-05" db="EMBL/GenBank/DDBJ databases">
        <title>Streptomyces venezuelae.</title>
        <authorList>
            <person name="Kim W."/>
            <person name="Lee N."/>
            <person name="Cho B.-K."/>
        </authorList>
    </citation>
    <scope>NUCLEOTIDE SEQUENCE [LARGE SCALE GENOMIC DNA]</scope>
    <source>
        <strain evidence="1 2">ATCC 14584</strain>
    </source>
</reference>
<name>A0A5P2BTZ9_STRVZ</name>
<evidence type="ECO:0008006" key="3">
    <source>
        <dbReference type="Google" id="ProtNLM"/>
    </source>
</evidence>
<gene>
    <name evidence="1" type="ORF">DEJ48_10525</name>
</gene>
<dbReference type="EMBL" id="CP029192">
    <property type="protein sequence ID" value="QES33763.1"/>
    <property type="molecule type" value="Genomic_DNA"/>
</dbReference>
<evidence type="ECO:0000313" key="2">
    <source>
        <dbReference type="Proteomes" id="UP000322927"/>
    </source>
</evidence>
<sequence>MRRTGRVRALDGSKTLDYGLGLTRIEGPGGRVYRGHEGTVRGAGTTSLTSADGRRQMTFAVNLMRWNKPDASGKPQPRAIDGALAALHQPALG</sequence>
<evidence type="ECO:0000313" key="1">
    <source>
        <dbReference type="EMBL" id="QES33763.1"/>
    </source>
</evidence>
<proteinExistence type="predicted"/>
<dbReference type="OrthoDB" id="5177574at2"/>
<dbReference type="RefSeq" id="WP_150215891.1">
    <property type="nucleotide sequence ID" value="NZ_CP029192.1"/>
</dbReference>